<dbReference type="InterPro" id="IPR056330">
    <property type="entry name" value="CTT_SPB4"/>
</dbReference>
<feature type="non-terminal residue" evidence="16">
    <location>
        <position position="1"/>
    </location>
</feature>
<evidence type="ECO:0000256" key="3">
    <source>
        <dbReference type="ARBA" id="ARBA00022552"/>
    </source>
</evidence>
<evidence type="ECO:0000256" key="7">
    <source>
        <dbReference type="ARBA" id="ARBA00022840"/>
    </source>
</evidence>
<dbReference type="InterPro" id="IPR000629">
    <property type="entry name" value="RNA-helicase_DEAD-box_CS"/>
</dbReference>
<organism evidence="16 17">
    <name type="scientific">Syncephalis pseudoplumigaleata</name>
    <dbReference type="NCBI Taxonomy" id="1712513"/>
    <lineage>
        <taxon>Eukaryota</taxon>
        <taxon>Fungi</taxon>
        <taxon>Fungi incertae sedis</taxon>
        <taxon>Zoopagomycota</taxon>
        <taxon>Zoopagomycotina</taxon>
        <taxon>Zoopagomycetes</taxon>
        <taxon>Zoopagales</taxon>
        <taxon>Piptocephalidaceae</taxon>
        <taxon>Syncephalis</taxon>
    </lineage>
</organism>
<keyword evidence="2" id="KW-0690">Ribosome biogenesis</keyword>
<dbReference type="AlphaFoldDB" id="A0A4P9YUE0"/>
<dbReference type="EMBL" id="KZ991000">
    <property type="protein sequence ID" value="RKP23405.1"/>
    <property type="molecule type" value="Genomic_DNA"/>
</dbReference>
<reference evidence="17" key="1">
    <citation type="journal article" date="2018" name="Nat. Microbiol.">
        <title>Leveraging single-cell genomics to expand the fungal tree of life.</title>
        <authorList>
            <person name="Ahrendt S.R."/>
            <person name="Quandt C.A."/>
            <person name="Ciobanu D."/>
            <person name="Clum A."/>
            <person name="Salamov A."/>
            <person name="Andreopoulos B."/>
            <person name="Cheng J.F."/>
            <person name="Woyke T."/>
            <person name="Pelin A."/>
            <person name="Henrissat B."/>
            <person name="Reynolds N.K."/>
            <person name="Benny G.L."/>
            <person name="Smith M.E."/>
            <person name="James T.Y."/>
            <person name="Grigoriev I.V."/>
        </authorList>
    </citation>
    <scope>NUCLEOTIDE SEQUENCE [LARGE SCALE GENOMIC DNA]</scope>
    <source>
        <strain evidence="17">Benny S71-1</strain>
    </source>
</reference>
<evidence type="ECO:0000256" key="9">
    <source>
        <dbReference type="ARBA" id="ARBA00023054"/>
    </source>
</evidence>
<evidence type="ECO:0000256" key="4">
    <source>
        <dbReference type="ARBA" id="ARBA00022741"/>
    </source>
</evidence>
<dbReference type="PROSITE" id="PS51194">
    <property type="entry name" value="HELICASE_CTER"/>
    <property type="match status" value="1"/>
</dbReference>
<evidence type="ECO:0000256" key="11">
    <source>
        <dbReference type="RuleBase" id="RU000492"/>
    </source>
</evidence>
<dbReference type="InterPro" id="IPR011545">
    <property type="entry name" value="DEAD/DEAH_box_helicase_dom"/>
</dbReference>
<evidence type="ECO:0000256" key="8">
    <source>
        <dbReference type="ARBA" id="ARBA00022884"/>
    </source>
</evidence>
<evidence type="ECO:0000256" key="10">
    <source>
        <dbReference type="ARBA" id="ARBA00038002"/>
    </source>
</evidence>
<dbReference type="InterPro" id="IPR014001">
    <property type="entry name" value="Helicase_ATP-bd"/>
</dbReference>
<dbReference type="GO" id="GO:0003723">
    <property type="term" value="F:RNA binding"/>
    <property type="evidence" value="ECO:0007669"/>
    <property type="project" value="UniProtKB-UniRule"/>
</dbReference>
<comment type="domain">
    <text evidence="12">The Q motif is unique to and characteristic of the DEAD box family of RNA helicases and controls ATP binding and hydrolysis.</text>
</comment>
<dbReference type="InterPro" id="IPR027417">
    <property type="entry name" value="P-loop_NTPase"/>
</dbReference>
<dbReference type="PROSITE" id="PS51192">
    <property type="entry name" value="HELICASE_ATP_BIND_1"/>
    <property type="match status" value="1"/>
</dbReference>
<name>A0A4P9YUE0_9FUNG</name>
<evidence type="ECO:0000256" key="1">
    <source>
        <dbReference type="ARBA" id="ARBA00004604"/>
    </source>
</evidence>
<sequence>LVTGGGRSAIDDLRTFEKEGPRILVGTPGRLEELLASKAYAGQIDVRELDVLVLDEADRLLDMGFSQSISAVVGALPKQRRTALFSATMTDAVSELVRAGLRNPVRIVCKVEDVHALGVEQRTPATLQIGYLVCRPDRKLAQLIRLILRDPSKKYIVYFSTCAVVDYFSRLLAKLPRLKQIPLFALHGKQDPKKRTATFDTFTNLPATNGAVLLCTDVASRGLDIPDVDWVVQFDPPQDPKVFAHRCGRTARAGRQGRALVLLGKGREEVYADFMRVRKVPMIRHPYTSSSVQAADTDATALCDELRRLVAKDRDLYERGIRAFVSYVRSYTKHEATYIFRIKDLNLCQMAMSYALLKMPKMPELKDKDTSEFVAFDVNVDAIPYADKVREKARQKRIKAEKLAESTDVTKKTGAAKKVTAWSNAKAARDKKRERKEKKERKRAYVERQKMEAFQQAIGLDKASNNNNDNEGGDDDGDDDDDWAELQREEREAKKMRRGKVSRSAFDREFGYDDDMDV</sequence>
<evidence type="ECO:0000256" key="13">
    <source>
        <dbReference type="SAM" id="MobiDB-lite"/>
    </source>
</evidence>
<feature type="domain" description="Helicase ATP-binding" evidence="14">
    <location>
        <begin position="1"/>
        <end position="107"/>
    </location>
</feature>
<keyword evidence="6 11" id="KW-0347">Helicase</keyword>
<dbReference type="InterPro" id="IPR025313">
    <property type="entry name" value="SPB4-like_CTE"/>
</dbReference>
<comment type="subcellular location">
    <subcellularLocation>
        <location evidence="1">Nucleus</location>
        <location evidence="1">Nucleolus</location>
    </subcellularLocation>
</comment>
<dbReference type="Proteomes" id="UP000278143">
    <property type="component" value="Unassembled WGS sequence"/>
</dbReference>
<feature type="compositionally biased region" description="Low complexity" evidence="13">
    <location>
        <begin position="412"/>
        <end position="421"/>
    </location>
</feature>
<feature type="region of interest" description="Disordered" evidence="13">
    <location>
        <begin position="404"/>
        <end position="518"/>
    </location>
</feature>
<dbReference type="GO" id="GO:0003724">
    <property type="term" value="F:RNA helicase activity"/>
    <property type="evidence" value="ECO:0007669"/>
    <property type="project" value="UniProtKB-EC"/>
</dbReference>
<dbReference type="OrthoDB" id="7396459at2759"/>
<dbReference type="SMART" id="SM00490">
    <property type="entry name" value="HELICc"/>
    <property type="match status" value="1"/>
</dbReference>
<dbReference type="SUPFAM" id="SSF52540">
    <property type="entry name" value="P-loop containing nucleoside triphosphate hydrolases"/>
    <property type="match status" value="1"/>
</dbReference>
<dbReference type="Pfam" id="PF00271">
    <property type="entry name" value="Helicase_C"/>
    <property type="match status" value="1"/>
</dbReference>
<comment type="catalytic activity">
    <reaction evidence="12">
        <text>ATP + H2O = ADP + phosphate + H(+)</text>
        <dbReference type="Rhea" id="RHEA:13065"/>
        <dbReference type="ChEBI" id="CHEBI:15377"/>
        <dbReference type="ChEBI" id="CHEBI:15378"/>
        <dbReference type="ChEBI" id="CHEBI:30616"/>
        <dbReference type="ChEBI" id="CHEBI:43474"/>
        <dbReference type="ChEBI" id="CHEBI:456216"/>
        <dbReference type="EC" id="3.6.4.13"/>
    </reaction>
</comment>
<dbReference type="GO" id="GO:0016887">
    <property type="term" value="F:ATP hydrolysis activity"/>
    <property type="evidence" value="ECO:0007669"/>
    <property type="project" value="RHEA"/>
</dbReference>
<dbReference type="EC" id="3.6.4.13" evidence="12"/>
<evidence type="ECO:0000259" key="14">
    <source>
        <dbReference type="PROSITE" id="PS51192"/>
    </source>
</evidence>
<evidence type="ECO:0000259" key="15">
    <source>
        <dbReference type="PROSITE" id="PS51194"/>
    </source>
</evidence>
<comment type="similarity">
    <text evidence="10">Belongs to the DEAD box helicase family. DDX55/SPB4 subfamily.</text>
</comment>
<dbReference type="GO" id="GO:0006364">
    <property type="term" value="P:rRNA processing"/>
    <property type="evidence" value="ECO:0007669"/>
    <property type="project" value="UniProtKB-KW"/>
</dbReference>
<evidence type="ECO:0000256" key="5">
    <source>
        <dbReference type="ARBA" id="ARBA00022801"/>
    </source>
</evidence>
<dbReference type="CDD" id="cd18787">
    <property type="entry name" value="SF2_C_DEAD"/>
    <property type="match status" value="1"/>
</dbReference>
<proteinExistence type="inferred from homology"/>
<evidence type="ECO:0000313" key="17">
    <source>
        <dbReference type="Proteomes" id="UP000278143"/>
    </source>
</evidence>
<keyword evidence="9" id="KW-0175">Coiled coil</keyword>
<dbReference type="Pfam" id="PF23681">
    <property type="entry name" value="CTT_SPB4"/>
    <property type="match status" value="1"/>
</dbReference>
<keyword evidence="5 11" id="KW-0378">Hydrolase</keyword>
<evidence type="ECO:0000256" key="12">
    <source>
        <dbReference type="RuleBase" id="RU365068"/>
    </source>
</evidence>
<gene>
    <name evidence="16" type="ORF">SYNPS1DRAFT_18666</name>
</gene>
<dbReference type="GO" id="GO:0005730">
    <property type="term" value="C:nucleolus"/>
    <property type="evidence" value="ECO:0007669"/>
    <property type="project" value="UniProtKB-SubCell"/>
</dbReference>
<protein>
    <recommendedName>
        <fullName evidence="12">ATP-dependent RNA helicase</fullName>
        <ecNumber evidence="12">3.6.4.13</ecNumber>
    </recommendedName>
</protein>
<dbReference type="Pfam" id="PF00270">
    <property type="entry name" value="DEAD"/>
    <property type="match status" value="1"/>
</dbReference>
<evidence type="ECO:0000256" key="6">
    <source>
        <dbReference type="ARBA" id="ARBA00022806"/>
    </source>
</evidence>
<feature type="compositionally biased region" description="Basic residues" evidence="13">
    <location>
        <begin position="429"/>
        <end position="442"/>
    </location>
</feature>
<feature type="domain" description="Helicase C-terminal" evidence="15">
    <location>
        <begin position="139"/>
        <end position="300"/>
    </location>
</feature>
<dbReference type="PANTHER" id="PTHR24031">
    <property type="entry name" value="RNA HELICASE"/>
    <property type="match status" value="1"/>
</dbReference>
<keyword evidence="7 11" id="KW-0067">ATP-binding</keyword>
<keyword evidence="17" id="KW-1185">Reference proteome</keyword>
<dbReference type="Pfam" id="PF13959">
    <property type="entry name" value="CTE_SPB4"/>
    <property type="match status" value="1"/>
</dbReference>
<evidence type="ECO:0000313" key="16">
    <source>
        <dbReference type="EMBL" id="RKP23405.1"/>
    </source>
</evidence>
<keyword evidence="3" id="KW-0698">rRNA processing</keyword>
<evidence type="ECO:0000256" key="2">
    <source>
        <dbReference type="ARBA" id="ARBA00022517"/>
    </source>
</evidence>
<dbReference type="SMART" id="SM01178">
    <property type="entry name" value="DUF4217"/>
    <property type="match status" value="1"/>
</dbReference>
<keyword evidence="4 11" id="KW-0547">Nucleotide-binding</keyword>
<dbReference type="PROSITE" id="PS00039">
    <property type="entry name" value="DEAD_ATP_HELICASE"/>
    <property type="match status" value="1"/>
</dbReference>
<dbReference type="GO" id="GO:0005524">
    <property type="term" value="F:ATP binding"/>
    <property type="evidence" value="ECO:0007669"/>
    <property type="project" value="UniProtKB-UniRule"/>
</dbReference>
<comment type="function">
    <text evidence="12">RNA helicase.</text>
</comment>
<dbReference type="InterPro" id="IPR001650">
    <property type="entry name" value="Helicase_C-like"/>
</dbReference>
<accession>A0A4P9YUE0</accession>
<feature type="compositionally biased region" description="Acidic residues" evidence="13">
    <location>
        <begin position="471"/>
        <end position="484"/>
    </location>
</feature>
<dbReference type="Gene3D" id="3.40.50.300">
    <property type="entry name" value="P-loop containing nucleotide triphosphate hydrolases"/>
    <property type="match status" value="2"/>
</dbReference>
<keyword evidence="8 12" id="KW-0694">RNA-binding</keyword>